<evidence type="ECO:0000259" key="7">
    <source>
        <dbReference type="Pfam" id="PF08281"/>
    </source>
</evidence>
<dbReference type="Proteomes" id="UP000548978">
    <property type="component" value="Unassembled WGS sequence"/>
</dbReference>
<evidence type="ECO:0000256" key="1">
    <source>
        <dbReference type="ARBA" id="ARBA00010641"/>
    </source>
</evidence>
<evidence type="ECO:0000256" key="2">
    <source>
        <dbReference type="ARBA" id="ARBA00023015"/>
    </source>
</evidence>
<dbReference type="SUPFAM" id="SSF88659">
    <property type="entry name" value="Sigma3 and sigma4 domains of RNA polymerase sigma factors"/>
    <property type="match status" value="1"/>
</dbReference>
<keyword evidence="3" id="KW-0731">Sigma factor</keyword>
<comment type="caution">
    <text evidence="8">The sequence shown here is derived from an EMBL/GenBank/DDBJ whole genome shotgun (WGS) entry which is preliminary data.</text>
</comment>
<evidence type="ECO:0000313" key="9">
    <source>
        <dbReference type="Proteomes" id="UP000548978"/>
    </source>
</evidence>
<keyword evidence="2" id="KW-0805">Transcription regulation</keyword>
<gene>
    <name evidence="8" type="ORF">FHS65_000868</name>
</gene>
<dbReference type="NCBIfam" id="NF009191">
    <property type="entry name" value="PRK12539.1"/>
    <property type="match status" value="1"/>
</dbReference>
<dbReference type="GO" id="GO:0016987">
    <property type="term" value="F:sigma factor activity"/>
    <property type="evidence" value="ECO:0007669"/>
    <property type="project" value="UniProtKB-KW"/>
</dbReference>
<dbReference type="Pfam" id="PF08281">
    <property type="entry name" value="Sigma70_r4_2"/>
    <property type="match status" value="1"/>
</dbReference>
<dbReference type="RefSeq" id="WP_123287593.1">
    <property type="nucleotide sequence ID" value="NZ_JACIJB010000002.1"/>
</dbReference>
<dbReference type="EMBL" id="JACIJB010000002">
    <property type="protein sequence ID" value="MBB5660128.1"/>
    <property type="molecule type" value="Genomic_DNA"/>
</dbReference>
<keyword evidence="5" id="KW-0804">Transcription</keyword>
<reference evidence="8 9" key="1">
    <citation type="submission" date="2020-08" db="EMBL/GenBank/DDBJ databases">
        <title>Genomic Encyclopedia of Type Strains, Phase IV (KMG-IV): sequencing the most valuable type-strain genomes for metagenomic binning, comparative biology and taxonomic classification.</title>
        <authorList>
            <person name="Goeker M."/>
        </authorList>
    </citation>
    <scope>NUCLEOTIDE SEQUENCE [LARGE SCALE GENOMIC DNA]</scope>
    <source>
        <strain evidence="8 9">DSM 24448</strain>
    </source>
</reference>
<evidence type="ECO:0000313" key="8">
    <source>
        <dbReference type="EMBL" id="MBB5660128.1"/>
    </source>
</evidence>
<dbReference type="InterPro" id="IPR014284">
    <property type="entry name" value="RNA_pol_sigma-70_dom"/>
</dbReference>
<feature type="domain" description="RNA polymerase sigma factor 70 region 4 type 2" evidence="7">
    <location>
        <begin position="119"/>
        <end position="171"/>
    </location>
</feature>
<dbReference type="PANTHER" id="PTHR43133">
    <property type="entry name" value="RNA POLYMERASE ECF-TYPE SIGMA FACTO"/>
    <property type="match status" value="1"/>
</dbReference>
<evidence type="ECO:0000259" key="6">
    <source>
        <dbReference type="Pfam" id="PF04542"/>
    </source>
</evidence>
<accession>A0A7W9E6N5</accession>
<dbReference type="Gene3D" id="1.10.1740.10">
    <property type="match status" value="1"/>
</dbReference>
<dbReference type="InterPro" id="IPR036388">
    <property type="entry name" value="WH-like_DNA-bd_sf"/>
</dbReference>
<organism evidence="8 9">
    <name type="scientific">Brevundimonas halotolerans</name>
    <dbReference type="NCBI Taxonomy" id="69670"/>
    <lineage>
        <taxon>Bacteria</taxon>
        <taxon>Pseudomonadati</taxon>
        <taxon>Pseudomonadota</taxon>
        <taxon>Alphaproteobacteria</taxon>
        <taxon>Caulobacterales</taxon>
        <taxon>Caulobacteraceae</taxon>
        <taxon>Brevundimonas</taxon>
    </lineage>
</organism>
<comment type="similarity">
    <text evidence="1">Belongs to the sigma-70 factor family. ECF subfamily.</text>
</comment>
<dbReference type="OrthoDB" id="7041663at2"/>
<evidence type="ECO:0000256" key="3">
    <source>
        <dbReference type="ARBA" id="ARBA00023082"/>
    </source>
</evidence>
<dbReference type="InterPro" id="IPR013324">
    <property type="entry name" value="RNA_pol_sigma_r3/r4-like"/>
</dbReference>
<feature type="domain" description="RNA polymerase sigma-70 region 2" evidence="6">
    <location>
        <begin position="28"/>
        <end position="95"/>
    </location>
</feature>
<evidence type="ECO:0000256" key="5">
    <source>
        <dbReference type="ARBA" id="ARBA00023163"/>
    </source>
</evidence>
<keyword evidence="9" id="KW-1185">Reference proteome</keyword>
<dbReference type="PANTHER" id="PTHR43133:SF58">
    <property type="entry name" value="ECF RNA POLYMERASE SIGMA FACTOR SIGD"/>
    <property type="match status" value="1"/>
</dbReference>
<dbReference type="Gene3D" id="1.10.10.10">
    <property type="entry name" value="Winged helix-like DNA-binding domain superfamily/Winged helix DNA-binding domain"/>
    <property type="match status" value="1"/>
</dbReference>
<protein>
    <submittedName>
        <fullName evidence="8">RNA polymerase sigma-70 factor (ECF subfamily)</fullName>
    </submittedName>
</protein>
<sequence>MIDREAELKRLMIRGLDGDPVAWRMLLTEIRPALAGFLQRRLAGHEADTEDLVQDCLIAIHAKRATYDRTRPFTAWAYAIARYKLIDHLRRQGRRVSIPIEDADVLLADHTVEDGVVRRDLGKLLSILPRRQRRLVEDVRLGGYSVAEAAARNGFTEGAAKVSVHRSLKTLNASIQPPRGQS</sequence>
<dbReference type="InterPro" id="IPR039425">
    <property type="entry name" value="RNA_pol_sigma-70-like"/>
</dbReference>
<dbReference type="GO" id="GO:0006352">
    <property type="term" value="P:DNA-templated transcription initiation"/>
    <property type="evidence" value="ECO:0007669"/>
    <property type="project" value="InterPro"/>
</dbReference>
<name>A0A7W9E6N5_9CAUL</name>
<evidence type="ECO:0000256" key="4">
    <source>
        <dbReference type="ARBA" id="ARBA00023125"/>
    </source>
</evidence>
<dbReference type="InterPro" id="IPR013325">
    <property type="entry name" value="RNA_pol_sigma_r2"/>
</dbReference>
<dbReference type="InterPro" id="IPR013249">
    <property type="entry name" value="RNA_pol_sigma70_r4_t2"/>
</dbReference>
<dbReference type="NCBIfam" id="TIGR02937">
    <property type="entry name" value="sigma70-ECF"/>
    <property type="match status" value="1"/>
</dbReference>
<dbReference type="GO" id="GO:0003677">
    <property type="term" value="F:DNA binding"/>
    <property type="evidence" value="ECO:0007669"/>
    <property type="project" value="UniProtKB-KW"/>
</dbReference>
<dbReference type="InterPro" id="IPR007627">
    <property type="entry name" value="RNA_pol_sigma70_r2"/>
</dbReference>
<proteinExistence type="inferred from homology"/>
<dbReference type="Pfam" id="PF04542">
    <property type="entry name" value="Sigma70_r2"/>
    <property type="match status" value="1"/>
</dbReference>
<keyword evidence="4" id="KW-0238">DNA-binding</keyword>
<dbReference type="AlphaFoldDB" id="A0A7W9E6N5"/>
<dbReference type="SUPFAM" id="SSF88946">
    <property type="entry name" value="Sigma2 domain of RNA polymerase sigma factors"/>
    <property type="match status" value="1"/>
</dbReference>